<dbReference type="GO" id="GO:0008270">
    <property type="term" value="F:zinc ion binding"/>
    <property type="evidence" value="ECO:0007669"/>
    <property type="project" value="InterPro"/>
</dbReference>
<proteinExistence type="predicted"/>
<dbReference type="GO" id="GO:0002100">
    <property type="term" value="P:tRNA wobble adenosine to inosine editing"/>
    <property type="evidence" value="ECO:0007669"/>
    <property type="project" value="TreeGrafter"/>
</dbReference>
<sequence>MSPDEYMRLAIAMAQKIPRYPFGAVIVRRTTGEVLAKGYNRSSRNPTLHGEIDVINRCAAKHGPVDWTELDLYTTAEPCPMCQSAIEWAGIATVYFGTSIPFLQQLGFRQIDIRAEEVARRTPFRNTRVIGGILEQECNALFEEVQREDI</sequence>
<evidence type="ECO:0000259" key="3">
    <source>
        <dbReference type="PROSITE" id="PS51747"/>
    </source>
</evidence>
<dbReference type="EMBL" id="CP116968">
    <property type="protein sequence ID" value="WNM63372.1"/>
    <property type="molecule type" value="Genomic_DNA"/>
</dbReference>
<evidence type="ECO:0000256" key="2">
    <source>
        <dbReference type="ARBA" id="ARBA00022833"/>
    </source>
</evidence>
<dbReference type="InterPro" id="IPR016193">
    <property type="entry name" value="Cytidine_deaminase-like"/>
</dbReference>
<dbReference type="SUPFAM" id="SSF53927">
    <property type="entry name" value="Cytidine deaminase-like"/>
    <property type="match status" value="1"/>
</dbReference>
<dbReference type="CDD" id="cd01285">
    <property type="entry name" value="nucleoside_deaminase"/>
    <property type="match status" value="1"/>
</dbReference>
<dbReference type="PROSITE" id="PS51747">
    <property type="entry name" value="CYT_DCMP_DEAMINASES_2"/>
    <property type="match status" value="1"/>
</dbReference>
<accession>A0AA96JX10</accession>
<dbReference type="PROSITE" id="PS00903">
    <property type="entry name" value="CYT_DCMP_DEAMINASES_1"/>
    <property type="match status" value="1"/>
</dbReference>
<gene>
    <name evidence="4" type="ORF">PQG83_06345</name>
</gene>
<dbReference type="PANTHER" id="PTHR11079:SF203">
    <property type="entry name" value="CMP_DCMP-TYPE DEAMINASE DOMAIN-CONTAINING PROTEIN"/>
    <property type="match status" value="1"/>
</dbReference>
<name>A0AA96JX10_9BACT</name>
<dbReference type="Gene3D" id="3.40.140.10">
    <property type="entry name" value="Cytidine Deaminase, domain 2"/>
    <property type="match status" value="1"/>
</dbReference>
<feature type="domain" description="CMP/dCMP-type deaminase" evidence="3">
    <location>
        <begin position="1"/>
        <end position="111"/>
    </location>
</feature>
<dbReference type="InterPro" id="IPR002125">
    <property type="entry name" value="CMP_dCMP_dom"/>
</dbReference>
<keyword evidence="5" id="KW-1185">Reference proteome</keyword>
<keyword evidence="2" id="KW-0862">Zinc</keyword>
<dbReference type="InterPro" id="IPR016192">
    <property type="entry name" value="APOBEC/CMP_deaminase_Zn-bd"/>
</dbReference>
<protein>
    <submittedName>
        <fullName evidence="4">Nucleoside deaminase</fullName>
    </submittedName>
</protein>
<evidence type="ECO:0000313" key="4">
    <source>
        <dbReference type="EMBL" id="WNM63372.1"/>
    </source>
</evidence>
<reference evidence="4 5" key="1">
    <citation type="submission" date="2023-01" db="EMBL/GenBank/DDBJ databases">
        <title>Cultivation and genomic characterization of new, ubiquitous marine nitrite-oxidizing bacteria from the Nitrospirales.</title>
        <authorList>
            <person name="Mueller A.J."/>
            <person name="Daebeler A."/>
            <person name="Herbold C.W."/>
            <person name="Kirkegaard R.H."/>
            <person name="Daims H."/>
        </authorList>
    </citation>
    <scope>NUCLEOTIDE SEQUENCE [LARGE SCALE GENOMIC DNA]</scope>
    <source>
        <strain evidence="4 5">DK</strain>
    </source>
</reference>
<organism evidence="4 5">
    <name type="scientific">Candidatus Nitrospira neomarina</name>
    <dbReference type="NCBI Taxonomy" id="3020899"/>
    <lineage>
        <taxon>Bacteria</taxon>
        <taxon>Pseudomonadati</taxon>
        <taxon>Nitrospirota</taxon>
        <taxon>Nitrospiria</taxon>
        <taxon>Nitrospirales</taxon>
        <taxon>Nitrospiraceae</taxon>
        <taxon>Nitrospira</taxon>
    </lineage>
</organism>
<dbReference type="PANTHER" id="PTHR11079">
    <property type="entry name" value="CYTOSINE DEAMINASE FAMILY MEMBER"/>
    <property type="match status" value="1"/>
</dbReference>
<dbReference type="AlphaFoldDB" id="A0AA96JX10"/>
<dbReference type="Proteomes" id="UP001302494">
    <property type="component" value="Chromosome"/>
</dbReference>
<dbReference type="KEGG" id="nneo:PQG83_06345"/>
<dbReference type="Pfam" id="PF00383">
    <property type="entry name" value="dCMP_cyt_deam_1"/>
    <property type="match status" value="1"/>
</dbReference>
<evidence type="ECO:0000256" key="1">
    <source>
        <dbReference type="ARBA" id="ARBA00022723"/>
    </source>
</evidence>
<dbReference type="GO" id="GO:0052717">
    <property type="term" value="F:tRNA-specific adenosine-34 deaminase activity"/>
    <property type="evidence" value="ECO:0007669"/>
    <property type="project" value="TreeGrafter"/>
</dbReference>
<dbReference type="RefSeq" id="WP_312747927.1">
    <property type="nucleotide sequence ID" value="NZ_CP116968.1"/>
</dbReference>
<evidence type="ECO:0000313" key="5">
    <source>
        <dbReference type="Proteomes" id="UP001302494"/>
    </source>
</evidence>
<keyword evidence="1" id="KW-0479">Metal-binding</keyword>